<protein>
    <recommendedName>
        <fullName evidence="11">Prostamide/prostaglandin F synthase</fullName>
        <ecNumber evidence="10">1.11.1.20</ecNumber>
    </recommendedName>
    <alternativeName>
        <fullName evidence="12">Peroxiredoxin-like 2B</fullName>
    </alternativeName>
</protein>
<evidence type="ECO:0000256" key="6">
    <source>
        <dbReference type="ARBA" id="ARBA00023002"/>
    </source>
</evidence>
<dbReference type="EC" id="1.11.1.20" evidence="10"/>
<dbReference type="PANTHER" id="PTHR28630:SF29">
    <property type="entry name" value="PROSTAMIDE_PROSTAGLANDIN F SYNTHASE"/>
    <property type="match status" value="1"/>
</dbReference>
<comment type="caution">
    <text evidence="16">The sequence shown here is derived from an EMBL/GenBank/DDBJ whole genome shotgun (WGS) entry which is preliminary data.</text>
</comment>
<dbReference type="Gene3D" id="3.40.30.10">
    <property type="entry name" value="Glutaredoxin"/>
    <property type="match status" value="1"/>
</dbReference>
<keyword evidence="6" id="KW-0560">Oxidoreductase</keyword>
<organism evidence="16 17">
    <name type="scientific">Holothuria leucospilota</name>
    <name type="common">Black long sea cucumber</name>
    <name type="synonym">Mertensiothuria leucospilota</name>
    <dbReference type="NCBI Taxonomy" id="206669"/>
    <lineage>
        <taxon>Eukaryota</taxon>
        <taxon>Metazoa</taxon>
        <taxon>Echinodermata</taxon>
        <taxon>Eleutherozoa</taxon>
        <taxon>Echinozoa</taxon>
        <taxon>Holothuroidea</taxon>
        <taxon>Aspidochirotacea</taxon>
        <taxon>Aspidochirotida</taxon>
        <taxon>Holothuriidae</taxon>
        <taxon>Holothuria</taxon>
    </lineage>
</organism>
<evidence type="ECO:0000256" key="12">
    <source>
        <dbReference type="ARBA" id="ARBA00041838"/>
    </source>
</evidence>
<proteinExistence type="inferred from homology"/>
<evidence type="ECO:0000256" key="2">
    <source>
        <dbReference type="ARBA" id="ARBA00022490"/>
    </source>
</evidence>
<evidence type="ECO:0000256" key="7">
    <source>
        <dbReference type="ARBA" id="ARBA00023098"/>
    </source>
</evidence>
<feature type="compositionally biased region" description="Basic and acidic residues" evidence="15">
    <location>
        <begin position="141"/>
        <end position="156"/>
    </location>
</feature>
<evidence type="ECO:0000256" key="10">
    <source>
        <dbReference type="ARBA" id="ARBA00039126"/>
    </source>
</evidence>
<evidence type="ECO:0000256" key="14">
    <source>
        <dbReference type="ARBA" id="ARBA00048626"/>
    </source>
</evidence>
<evidence type="ECO:0000313" key="16">
    <source>
        <dbReference type="EMBL" id="KAJ8033051.1"/>
    </source>
</evidence>
<evidence type="ECO:0000256" key="5">
    <source>
        <dbReference type="ARBA" id="ARBA00022857"/>
    </source>
</evidence>
<sequence>MGAKELSAIKPQLDANNVRLVGVGVEELGVEEFVQGKFWAGELYIDEKKQSYSALGFRRLGYFATAGALLSKALRAGMKKASDQGITGNIKGDGFQNGGTIIVDKDGKVLFEYKQVEPSDHVDPNEILKALGIKSESTEEASPKKEECNEDVCTRS</sequence>
<dbReference type="GO" id="GO:0047017">
    <property type="term" value="F:prostaglandin F synthase activity"/>
    <property type="evidence" value="ECO:0007669"/>
    <property type="project" value="TreeGrafter"/>
</dbReference>
<evidence type="ECO:0000313" key="17">
    <source>
        <dbReference type="Proteomes" id="UP001152320"/>
    </source>
</evidence>
<dbReference type="GO" id="GO:0001516">
    <property type="term" value="P:prostaglandin biosynthetic process"/>
    <property type="evidence" value="ECO:0007669"/>
    <property type="project" value="TreeGrafter"/>
</dbReference>
<evidence type="ECO:0000256" key="13">
    <source>
        <dbReference type="ARBA" id="ARBA00047917"/>
    </source>
</evidence>
<dbReference type="AlphaFoldDB" id="A0A9Q1BUY9"/>
<dbReference type="InterPro" id="IPR032801">
    <property type="entry name" value="PXL2A/B/C"/>
</dbReference>
<dbReference type="CDD" id="cd02970">
    <property type="entry name" value="PRX_like2"/>
    <property type="match status" value="1"/>
</dbReference>
<keyword evidence="17" id="KW-1185">Reference proteome</keyword>
<evidence type="ECO:0000256" key="11">
    <source>
        <dbReference type="ARBA" id="ARBA00040768"/>
    </source>
</evidence>
<evidence type="ECO:0000256" key="4">
    <source>
        <dbReference type="ARBA" id="ARBA00022832"/>
    </source>
</evidence>
<dbReference type="Pfam" id="PF13911">
    <property type="entry name" value="AhpC-TSA_2"/>
    <property type="match status" value="1"/>
</dbReference>
<keyword evidence="5" id="KW-0521">NADP</keyword>
<dbReference type="PANTHER" id="PTHR28630">
    <property type="match status" value="1"/>
</dbReference>
<evidence type="ECO:0000256" key="15">
    <source>
        <dbReference type="SAM" id="MobiDB-lite"/>
    </source>
</evidence>
<keyword evidence="4" id="KW-0276">Fatty acid metabolism</keyword>
<dbReference type="Proteomes" id="UP001152320">
    <property type="component" value="Chromosome 11"/>
</dbReference>
<feature type="region of interest" description="Disordered" evidence="15">
    <location>
        <begin position="133"/>
        <end position="156"/>
    </location>
</feature>
<comment type="catalytic activity">
    <reaction evidence="14">
        <text>prostamide F2alpha + [thioredoxin]-disulfide = prostamide H2 + [thioredoxin]-dithiol</text>
        <dbReference type="Rhea" id="RHEA:26373"/>
        <dbReference type="Rhea" id="RHEA-COMP:10698"/>
        <dbReference type="Rhea" id="RHEA-COMP:10700"/>
        <dbReference type="ChEBI" id="CHEBI:29950"/>
        <dbReference type="ChEBI" id="CHEBI:50058"/>
        <dbReference type="ChEBI" id="CHEBI:53081"/>
        <dbReference type="ChEBI" id="CHEBI:53082"/>
        <dbReference type="EC" id="1.11.1.20"/>
    </reaction>
</comment>
<comment type="catalytic activity">
    <reaction evidence="13">
        <text>prostaglandin H2 + [thioredoxin]-dithiol = prostaglandin F2alpha + [thioredoxin]-disulfide</text>
        <dbReference type="Rhea" id="RHEA:28214"/>
        <dbReference type="Rhea" id="RHEA-COMP:10698"/>
        <dbReference type="Rhea" id="RHEA-COMP:10700"/>
        <dbReference type="ChEBI" id="CHEBI:29950"/>
        <dbReference type="ChEBI" id="CHEBI:50058"/>
        <dbReference type="ChEBI" id="CHEBI:57404"/>
        <dbReference type="ChEBI" id="CHEBI:57405"/>
        <dbReference type="EC" id="1.11.1.20"/>
    </reaction>
</comment>
<dbReference type="OrthoDB" id="40334at2759"/>
<dbReference type="FunFam" id="3.40.30.10:FF:000243">
    <property type="entry name" value="Prostamide/prostaglandin F synthase"/>
    <property type="match status" value="1"/>
</dbReference>
<keyword evidence="7" id="KW-0443">Lipid metabolism</keyword>
<evidence type="ECO:0000256" key="3">
    <source>
        <dbReference type="ARBA" id="ARBA00022516"/>
    </source>
</evidence>
<comment type="function">
    <text evidence="8">Catalyzes the reduction of prostaglandin-ethanolamide H(2) (prostamide H(2)) to prostamide F(2alpha) with NADPH as proton donor. Also able to reduce prostaglandin H(2) to prostaglandin F(2alpha).</text>
</comment>
<keyword evidence="3" id="KW-0444">Lipid biosynthesis</keyword>
<accession>A0A9Q1BUY9</accession>
<gene>
    <name evidence="16" type="ORF">HOLleu_23177</name>
</gene>
<reference evidence="16" key="1">
    <citation type="submission" date="2021-10" db="EMBL/GenBank/DDBJ databases">
        <title>Tropical sea cucumber genome reveals ecological adaptation and Cuvierian tubules defense mechanism.</title>
        <authorList>
            <person name="Chen T."/>
        </authorList>
    </citation>
    <scope>NUCLEOTIDE SEQUENCE</scope>
    <source>
        <strain evidence="16">Nanhai2018</strain>
        <tissue evidence="16">Muscle</tissue>
    </source>
</reference>
<name>A0A9Q1BUY9_HOLLE</name>
<comment type="subcellular location">
    <subcellularLocation>
        <location evidence="1">Cytoplasm</location>
        <location evidence="1">Cytosol</location>
    </subcellularLocation>
</comment>
<dbReference type="GO" id="GO:0005829">
    <property type="term" value="C:cytosol"/>
    <property type="evidence" value="ECO:0007669"/>
    <property type="project" value="UniProtKB-SubCell"/>
</dbReference>
<keyword evidence="2" id="KW-0963">Cytoplasm</keyword>
<evidence type="ECO:0000256" key="9">
    <source>
        <dbReference type="ARBA" id="ARBA00037965"/>
    </source>
</evidence>
<comment type="similarity">
    <text evidence="9">Belongs to the peroxiredoxin-like PRXL2 family. Prostamide/prostaglandin F synthase subfamily.</text>
</comment>
<dbReference type="EMBL" id="JAIZAY010000011">
    <property type="protein sequence ID" value="KAJ8033051.1"/>
    <property type="molecule type" value="Genomic_DNA"/>
</dbReference>
<evidence type="ECO:0000256" key="1">
    <source>
        <dbReference type="ARBA" id="ARBA00004514"/>
    </source>
</evidence>
<evidence type="ECO:0000256" key="8">
    <source>
        <dbReference type="ARBA" id="ARBA00037117"/>
    </source>
</evidence>